<dbReference type="EMBL" id="VXRG01000141">
    <property type="protein sequence ID" value="MXY95248.1"/>
    <property type="molecule type" value="Genomic_DNA"/>
</dbReference>
<dbReference type="SUPFAM" id="SSF53474">
    <property type="entry name" value="alpha/beta-Hydrolases"/>
    <property type="match status" value="1"/>
</dbReference>
<evidence type="ECO:0000313" key="1">
    <source>
        <dbReference type="EMBL" id="MXY95248.1"/>
    </source>
</evidence>
<organism evidence="1">
    <name type="scientific">Caldilineaceae bacterium SB0664_bin_27</name>
    <dbReference type="NCBI Taxonomy" id="2605260"/>
    <lineage>
        <taxon>Bacteria</taxon>
        <taxon>Bacillati</taxon>
        <taxon>Chloroflexota</taxon>
        <taxon>Caldilineae</taxon>
        <taxon>Caldilineales</taxon>
        <taxon>Caldilineaceae</taxon>
    </lineage>
</organism>
<proteinExistence type="predicted"/>
<comment type="caution">
    <text evidence="1">The sequence shown here is derived from an EMBL/GenBank/DDBJ whole genome shotgun (WGS) entry which is preliminary data.</text>
</comment>
<dbReference type="PANTHER" id="PTHR22946">
    <property type="entry name" value="DIENELACTONE HYDROLASE DOMAIN-CONTAINING PROTEIN-RELATED"/>
    <property type="match status" value="1"/>
</dbReference>
<gene>
    <name evidence="1" type="ORF">F4Y42_17540</name>
</gene>
<evidence type="ECO:0008006" key="2">
    <source>
        <dbReference type="Google" id="ProtNLM"/>
    </source>
</evidence>
<accession>A0A6B0Z0S3</accession>
<dbReference type="InterPro" id="IPR029058">
    <property type="entry name" value="AB_hydrolase_fold"/>
</dbReference>
<dbReference type="Gene3D" id="3.40.50.1820">
    <property type="entry name" value="alpha/beta hydrolase"/>
    <property type="match status" value="1"/>
</dbReference>
<dbReference type="InterPro" id="IPR050261">
    <property type="entry name" value="FrsA_esterase"/>
</dbReference>
<reference evidence="1" key="1">
    <citation type="submission" date="2019-09" db="EMBL/GenBank/DDBJ databases">
        <title>Characterisation of the sponge microbiome using genome-centric metagenomics.</title>
        <authorList>
            <person name="Engelberts J.P."/>
            <person name="Robbins S.J."/>
            <person name="De Goeij J.M."/>
            <person name="Aranda M."/>
            <person name="Bell S.C."/>
            <person name="Webster N.S."/>
        </authorList>
    </citation>
    <scope>NUCLEOTIDE SEQUENCE</scope>
    <source>
        <strain evidence="1">SB0664_bin_27</strain>
    </source>
</reference>
<sequence length="382" mass="42774">MSSYSMLGAYGSWAAALANEGPNFLSFRHTHWIEPAAWRPAARQRFRERVAMPDTEGAEECRTERRYEYDGLQVEELSWQLPYGPRTEAVLLKPAGARGPLPGVLALHDHGGHKFHGWQKITRTDSEQNAVNIDHQARAYGGAPWANRLAQRGYAVLVPDAFAFGSRRVRIADLPAAIRDGMDEQESEDPSYITAYNRWAGGHESTLAKSLLSAGTTWAGVWLAEDVHALGVLCGRDDVDAERVGIGGLSGGGLRTVYLAGLDDRVRCAVCVGMMTTWRDFLLNKSHTHTWMIYVPHLATEMDYPDILGMRAPLPTMVQNNTEDPLFTLAEMRRADVMLRQVYEKADAGDRYSCSFYGGEHKFDIAMQEDAFDWFDRWLAES</sequence>
<name>A0A6B0Z0S3_9CHLR</name>
<protein>
    <recommendedName>
        <fullName evidence="2">Prolyl oligopeptidase family serine peptidase</fullName>
    </recommendedName>
</protein>
<dbReference type="AlphaFoldDB" id="A0A6B0Z0S3"/>